<keyword evidence="1" id="KW-0812">Transmembrane</keyword>
<reference evidence="4" key="1">
    <citation type="journal article" date="2014" name="Nat. Genet.">
        <title>Genome of the human hookworm Necator americanus.</title>
        <authorList>
            <person name="Tang Y.T."/>
            <person name="Gao X."/>
            <person name="Rosa B.A."/>
            <person name="Abubucker S."/>
            <person name="Hallsworth-Pepin K."/>
            <person name="Martin J."/>
            <person name="Tyagi R."/>
            <person name="Heizer E."/>
            <person name="Zhang X."/>
            <person name="Bhonagiri-Palsikar V."/>
            <person name="Minx P."/>
            <person name="Warren W.C."/>
            <person name="Wang Q."/>
            <person name="Zhan B."/>
            <person name="Hotez P.J."/>
            <person name="Sternberg P.W."/>
            <person name="Dougall A."/>
            <person name="Gaze S.T."/>
            <person name="Mulvenna J."/>
            <person name="Sotillo J."/>
            <person name="Ranganathan S."/>
            <person name="Rabelo E.M."/>
            <person name="Wilson R.K."/>
            <person name="Felgner P.L."/>
            <person name="Bethony J."/>
            <person name="Hawdon J.M."/>
            <person name="Gasser R.B."/>
            <person name="Loukas A."/>
            <person name="Mitreva M."/>
        </authorList>
    </citation>
    <scope>NUCLEOTIDE SEQUENCE [LARGE SCALE GENOMIC DNA]</scope>
</reference>
<dbReference type="OrthoDB" id="5782930at2759"/>
<proteinExistence type="predicted"/>
<dbReference type="OMA" id="AIHHHEM"/>
<evidence type="ECO:0000256" key="1">
    <source>
        <dbReference type="SAM" id="Phobius"/>
    </source>
</evidence>
<dbReference type="PROSITE" id="PS51186">
    <property type="entry name" value="GNAT"/>
    <property type="match status" value="1"/>
</dbReference>
<protein>
    <recommendedName>
        <fullName evidence="2">N-acetyltransferase domain-containing protein</fullName>
    </recommendedName>
</protein>
<dbReference type="EMBL" id="KI659330">
    <property type="protein sequence ID" value="ETN79807.1"/>
    <property type="molecule type" value="Genomic_DNA"/>
</dbReference>
<dbReference type="InterPro" id="IPR016181">
    <property type="entry name" value="Acyl_CoA_acyltransferase"/>
</dbReference>
<gene>
    <name evidence="3" type="ORF">NECAME_09606</name>
</gene>
<feature type="domain" description="N-acetyltransferase" evidence="2">
    <location>
        <begin position="10"/>
        <end position="165"/>
    </location>
</feature>
<dbReference type="InterPro" id="IPR000182">
    <property type="entry name" value="GNAT_dom"/>
</dbReference>
<sequence>MQRLNEDDIHIVHNVTSEMWDQLRELVRTMDDWTSHDEAMYQMLPELKNVYPLFALRKSDKYLLGGLAVVVTDVVYCAFYIMRPGVQGKGIGLKMMNQIMHMMSDHTKKVPVVGRSVSSMLDKYTGPPLYAVHLFELYSFTLPKKELLHIFPCSVNSLAPKSTKELNAEQFEKVCAYDQHITGRDRRAFLKDWHSLFFTKERERKPKLLGVALFDAAGTVHGLIGASPLLYDGKIFKIGPIFAASRDNACYLLKCITDIIQVPDAKFVTHISTNTSGDWMLKKCRDANIPLTLTGTSLNPTYTKLIYKDPCVTELMFAPMNTPIFFDR</sequence>
<dbReference type="KEGG" id="nai:NECAME_09606"/>
<dbReference type="Proteomes" id="UP000053676">
    <property type="component" value="Unassembled WGS sequence"/>
</dbReference>
<name>W2TFN0_NECAM</name>
<evidence type="ECO:0000259" key="2">
    <source>
        <dbReference type="PROSITE" id="PS51186"/>
    </source>
</evidence>
<dbReference type="AlphaFoldDB" id="W2TFN0"/>
<dbReference type="PANTHER" id="PTHR47237">
    <property type="entry name" value="SLL0310 PROTEIN"/>
    <property type="match status" value="1"/>
</dbReference>
<dbReference type="Gene3D" id="3.40.630.90">
    <property type="match status" value="1"/>
</dbReference>
<keyword evidence="1" id="KW-1133">Transmembrane helix</keyword>
<evidence type="ECO:0000313" key="3">
    <source>
        <dbReference type="EMBL" id="ETN79807.1"/>
    </source>
</evidence>
<evidence type="ECO:0000313" key="4">
    <source>
        <dbReference type="Proteomes" id="UP000053676"/>
    </source>
</evidence>
<keyword evidence="1" id="KW-0472">Membrane</keyword>
<dbReference type="InterPro" id="IPR052729">
    <property type="entry name" value="Acyl/Acetyltrans_Enzymes"/>
</dbReference>
<organism evidence="3 4">
    <name type="scientific">Necator americanus</name>
    <name type="common">Human hookworm</name>
    <dbReference type="NCBI Taxonomy" id="51031"/>
    <lineage>
        <taxon>Eukaryota</taxon>
        <taxon>Metazoa</taxon>
        <taxon>Ecdysozoa</taxon>
        <taxon>Nematoda</taxon>
        <taxon>Chromadorea</taxon>
        <taxon>Rhabditida</taxon>
        <taxon>Rhabditina</taxon>
        <taxon>Rhabditomorpha</taxon>
        <taxon>Strongyloidea</taxon>
        <taxon>Ancylostomatidae</taxon>
        <taxon>Bunostominae</taxon>
        <taxon>Necator</taxon>
    </lineage>
</organism>
<dbReference type="STRING" id="51031.W2TFN0"/>
<dbReference type="SUPFAM" id="SSF55729">
    <property type="entry name" value="Acyl-CoA N-acyltransferases (Nat)"/>
    <property type="match status" value="1"/>
</dbReference>
<keyword evidence="4" id="KW-1185">Reference proteome</keyword>
<accession>W2TFN0</accession>
<dbReference type="GO" id="GO:0016747">
    <property type="term" value="F:acyltransferase activity, transferring groups other than amino-acyl groups"/>
    <property type="evidence" value="ECO:0007669"/>
    <property type="project" value="InterPro"/>
</dbReference>
<feature type="transmembrane region" description="Helical" evidence="1">
    <location>
        <begin position="62"/>
        <end position="82"/>
    </location>
</feature>
<dbReference type="PANTHER" id="PTHR47237:SF1">
    <property type="entry name" value="SLL0310 PROTEIN"/>
    <property type="match status" value="1"/>
</dbReference>